<evidence type="ECO:0000313" key="1">
    <source>
        <dbReference type="EMBL" id="KAK8568010.1"/>
    </source>
</evidence>
<gene>
    <name evidence="1" type="ORF">V6N12_006577</name>
</gene>
<name>A0ABR2EZ86_9ROSI</name>
<organism evidence="1 2">
    <name type="scientific">Hibiscus sabdariffa</name>
    <name type="common">roselle</name>
    <dbReference type="NCBI Taxonomy" id="183260"/>
    <lineage>
        <taxon>Eukaryota</taxon>
        <taxon>Viridiplantae</taxon>
        <taxon>Streptophyta</taxon>
        <taxon>Embryophyta</taxon>
        <taxon>Tracheophyta</taxon>
        <taxon>Spermatophyta</taxon>
        <taxon>Magnoliopsida</taxon>
        <taxon>eudicotyledons</taxon>
        <taxon>Gunneridae</taxon>
        <taxon>Pentapetalae</taxon>
        <taxon>rosids</taxon>
        <taxon>malvids</taxon>
        <taxon>Malvales</taxon>
        <taxon>Malvaceae</taxon>
        <taxon>Malvoideae</taxon>
        <taxon>Hibiscus</taxon>
    </lineage>
</organism>
<sequence length="187" mass="21152">MKKPHGCGSLLSLSVDKQMVILRLRGPSMQKLTWLFHPTLISNYSAIGFEFSSFTPENEIEKRSNKEKTFGLAACVRDRVESCLLKLPGHICSCMQPRSEMNKGIFVARNREAAHGMIEPELFLGAVEQVQKTRVVQVGNGNHESCLFDFPDVDCNMAFWNVSLVLGLQFENLLGMLNHRRQTETHI</sequence>
<reference evidence="1 2" key="1">
    <citation type="journal article" date="2024" name="G3 (Bethesda)">
        <title>Genome assembly of Hibiscus sabdariffa L. provides insights into metabolisms of medicinal natural products.</title>
        <authorList>
            <person name="Kim T."/>
        </authorList>
    </citation>
    <scope>NUCLEOTIDE SEQUENCE [LARGE SCALE GENOMIC DNA]</scope>
    <source>
        <strain evidence="1">TK-2024</strain>
        <tissue evidence="1">Old leaves</tissue>
    </source>
</reference>
<evidence type="ECO:0000313" key="2">
    <source>
        <dbReference type="Proteomes" id="UP001472677"/>
    </source>
</evidence>
<accession>A0ABR2EZ86</accession>
<proteinExistence type="predicted"/>
<protein>
    <submittedName>
        <fullName evidence="1">Uncharacterized protein</fullName>
    </submittedName>
</protein>
<dbReference type="EMBL" id="JBBPBM010000009">
    <property type="protein sequence ID" value="KAK8568010.1"/>
    <property type="molecule type" value="Genomic_DNA"/>
</dbReference>
<dbReference type="Proteomes" id="UP001472677">
    <property type="component" value="Unassembled WGS sequence"/>
</dbReference>
<keyword evidence="2" id="KW-1185">Reference proteome</keyword>
<comment type="caution">
    <text evidence="1">The sequence shown here is derived from an EMBL/GenBank/DDBJ whole genome shotgun (WGS) entry which is preliminary data.</text>
</comment>